<sequence length="798" mass="86707">MIVINVFVYSFLERRNERVGSLFFHKGGRRDRGLALNIGKFFFFSLPTNNNIKKQPSTGASSSEMVVEDEFKKVEVQPDEFNGLIGSLAGNFIRDKVGGGAGDLLGGLAGNFLSGNGGRGGGFGGPGGGGGGGDLGNILGDLLGGGGGGRRPQQDFGGGGFGGGGGSRGGGFDMGDLAGVIGGLAGGGGRGGGGGGNDIGSLLGGLIGGGGDRGRYAGGGSNVNDHFLSGGVCDMIGNLIGEAAHRFLGVNPQTGRIIGAVAGNVIFQLGGKDNKLSNVGKVILDNIISGKFQRDVDPFIKPEPVPTPGPPVRRGEAVDFYAERERCLQEKRLFEDPDFPADDSSLYYSRRAPKRVSWLRPGEIVREPQLISEGHTRFDAIQGELGDCWLMAAAANLTLRDELFYRVVPPDQSFTENYAGIFHFQFWQYGRWIDVVIDDRLPCDDEGKLLYMHSRENNEFWSALLEKAYAKLYGSYEALKGGTTSEALEDMTGGLTEFYDLANPPENLLQLIVRGFEMGSLFGCSLEADPNQWEARLPNGLIKGHAYSITAVRIVDTPRGKVPLLRIRNPWGNEHEWNGAWSDNSSEWNSISEDVKCDMGLTFAHDGEFWMSFKDFVQNFEKMEVCNLGPEVMEEIFEMTGVKANKDVWATNSHDGSWRQGSTAGGCRNYLKSFARNPQYRIKLTDKDPNDDDDLCTIIVAVMQKYRRELKNAGQENLAIGFAIYDANGYSGRLDTEYFANNKSCGRSPAFINLREVSGRFRVPPGEYVIVPSTYEPNEEGDFMLRVYTSGLIESEEL</sequence>
<dbReference type="PANTHER" id="PTHR10183">
    <property type="entry name" value="CALPAIN"/>
    <property type="match status" value="1"/>
</dbReference>
<feature type="region of interest" description="Disordered" evidence="7">
    <location>
        <begin position="143"/>
        <end position="163"/>
    </location>
</feature>
<keyword evidence="2 6" id="KW-0645">Protease</keyword>
<feature type="domain" description="Calpain catalytic" evidence="8">
    <location>
        <begin position="333"/>
        <end position="629"/>
    </location>
</feature>
<protein>
    <submittedName>
        <fullName evidence="10">Calpain catalytic domain-containing protein</fullName>
    </submittedName>
</protein>
<dbReference type="InterPro" id="IPR033883">
    <property type="entry name" value="C2_III"/>
</dbReference>
<proteinExistence type="inferred from homology"/>
<dbReference type="FunFam" id="2.60.120.380:FF:000002">
    <property type="entry name" value="calpain-3 isoform X1"/>
    <property type="match status" value="1"/>
</dbReference>
<dbReference type="Gene3D" id="3.90.70.10">
    <property type="entry name" value="Cysteine proteinases"/>
    <property type="match status" value="1"/>
</dbReference>
<evidence type="ECO:0000256" key="5">
    <source>
        <dbReference type="PIRSR" id="PIRSR622684-1"/>
    </source>
</evidence>
<evidence type="ECO:0000259" key="8">
    <source>
        <dbReference type="PROSITE" id="PS50203"/>
    </source>
</evidence>
<dbReference type="InterPro" id="IPR022682">
    <property type="entry name" value="Calpain_domain_III"/>
</dbReference>
<dbReference type="GO" id="GO:0004198">
    <property type="term" value="F:calcium-dependent cysteine-type endopeptidase activity"/>
    <property type="evidence" value="ECO:0007669"/>
    <property type="project" value="InterPro"/>
</dbReference>
<feature type="active site" evidence="5 6">
    <location>
        <position position="545"/>
    </location>
</feature>
<dbReference type="InterPro" id="IPR001300">
    <property type="entry name" value="Peptidase_C2_calpain_cat"/>
</dbReference>
<organism evidence="9 10">
    <name type="scientific">Bursaphelenchus xylophilus</name>
    <name type="common">Pinewood nematode worm</name>
    <name type="synonym">Aphelenchoides xylophilus</name>
    <dbReference type="NCBI Taxonomy" id="6326"/>
    <lineage>
        <taxon>Eukaryota</taxon>
        <taxon>Metazoa</taxon>
        <taxon>Ecdysozoa</taxon>
        <taxon>Nematoda</taxon>
        <taxon>Chromadorea</taxon>
        <taxon>Rhabditida</taxon>
        <taxon>Tylenchina</taxon>
        <taxon>Tylenchomorpha</taxon>
        <taxon>Aphelenchoidea</taxon>
        <taxon>Aphelenchoididae</taxon>
        <taxon>Bursaphelenchus</taxon>
    </lineage>
</organism>
<dbReference type="Pfam" id="PF00648">
    <property type="entry name" value="Peptidase_C2"/>
    <property type="match status" value="1"/>
</dbReference>
<dbReference type="eggNOG" id="KOG0045">
    <property type="taxonomic scope" value="Eukaryota"/>
</dbReference>
<evidence type="ECO:0000256" key="4">
    <source>
        <dbReference type="ARBA" id="ARBA00022807"/>
    </source>
</evidence>
<accession>A0A1I7SMP6</accession>
<dbReference type="CDD" id="cd00214">
    <property type="entry name" value="Calpain_III"/>
    <property type="match status" value="1"/>
</dbReference>
<evidence type="ECO:0000256" key="2">
    <source>
        <dbReference type="ARBA" id="ARBA00022670"/>
    </source>
</evidence>
<dbReference type="Pfam" id="PF01067">
    <property type="entry name" value="Calpain_III"/>
    <property type="match status" value="1"/>
</dbReference>
<dbReference type="Proteomes" id="UP000095284">
    <property type="component" value="Unplaced"/>
</dbReference>
<dbReference type="SMART" id="SM00720">
    <property type="entry name" value="calpain_III"/>
    <property type="match status" value="1"/>
</dbReference>
<dbReference type="PROSITE" id="PS00139">
    <property type="entry name" value="THIOL_PROTEASE_CYS"/>
    <property type="match status" value="1"/>
</dbReference>
<evidence type="ECO:0000313" key="9">
    <source>
        <dbReference type="Proteomes" id="UP000095284"/>
    </source>
</evidence>
<evidence type="ECO:0000256" key="1">
    <source>
        <dbReference type="ARBA" id="ARBA00007623"/>
    </source>
</evidence>
<dbReference type="PROSITE" id="PS50203">
    <property type="entry name" value="CALPAIN_CAT"/>
    <property type="match status" value="1"/>
</dbReference>
<keyword evidence="3 6" id="KW-0378">Hydrolase</keyword>
<evidence type="ECO:0000256" key="7">
    <source>
        <dbReference type="SAM" id="MobiDB-lite"/>
    </source>
</evidence>
<dbReference type="InterPro" id="IPR036213">
    <property type="entry name" value="Calpain_III_sf"/>
</dbReference>
<evidence type="ECO:0000313" key="10">
    <source>
        <dbReference type="WBParaSite" id="BXY_1433200.1"/>
    </source>
</evidence>
<keyword evidence="4 6" id="KW-0788">Thiol protease</keyword>
<reference evidence="10" key="1">
    <citation type="submission" date="2016-11" db="UniProtKB">
        <authorList>
            <consortium name="WormBaseParasite"/>
        </authorList>
    </citation>
    <scope>IDENTIFICATION</scope>
</reference>
<dbReference type="InterPro" id="IPR038765">
    <property type="entry name" value="Papain-like_cys_pep_sf"/>
</dbReference>
<name>A0A1I7SMP6_BURXY</name>
<feature type="active site" evidence="5 6">
    <location>
        <position position="388"/>
    </location>
</feature>
<dbReference type="AlphaFoldDB" id="A0A1I7SMP6"/>
<dbReference type="CDD" id="cd00044">
    <property type="entry name" value="CysPc"/>
    <property type="match status" value="1"/>
</dbReference>
<dbReference type="PRINTS" id="PR00704">
    <property type="entry name" value="CALPAIN"/>
</dbReference>
<evidence type="ECO:0000256" key="3">
    <source>
        <dbReference type="ARBA" id="ARBA00022801"/>
    </source>
</evidence>
<dbReference type="GO" id="GO:0005737">
    <property type="term" value="C:cytoplasm"/>
    <property type="evidence" value="ECO:0007669"/>
    <property type="project" value="TreeGrafter"/>
</dbReference>
<dbReference type="PANTHER" id="PTHR10183:SF419">
    <property type="entry name" value="CALPAIN CLP-1"/>
    <property type="match status" value="1"/>
</dbReference>
<dbReference type="SMART" id="SM00230">
    <property type="entry name" value="CysPc"/>
    <property type="match status" value="1"/>
</dbReference>
<feature type="active site" evidence="5 6">
    <location>
        <position position="569"/>
    </location>
</feature>
<evidence type="ECO:0000256" key="6">
    <source>
        <dbReference type="PROSITE-ProRule" id="PRU00239"/>
    </source>
</evidence>
<dbReference type="InterPro" id="IPR022683">
    <property type="entry name" value="Calpain_III"/>
</dbReference>
<dbReference type="InterPro" id="IPR022684">
    <property type="entry name" value="Calpain_cysteine_protease"/>
</dbReference>
<dbReference type="SUPFAM" id="SSF54001">
    <property type="entry name" value="Cysteine proteinases"/>
    <property type="match status" value="1"/>
</dbReference>
<dbReference type="Gene3D" id="2.60.120.380">
    <property type="match status" value="1"/>
</dbReference>
<dbReference type="FunFam" id="3.90.70.10:FF:000001">
    <property type="entry name" value="Calpain-1 catalytic subunit"/>
    <property type="match status" value="1"/>
</dbReference>
<dbReference type="GO" id="GO:0006508">
    <property type="term" value="P:proteolysis"/>
    <property type="evidence" value="ECO:0007669"/>
    <property type="project" value="UniProtKB-KW"/>
</dbReference>
<dbReference type="WBParaSite" id="BXY_1433200.1">
    <property type="protein sequence ID" value="BXY_1433200.1"/>
    <property type="gene ID" value="BXY_1433200"/>
</dbReference>
<dbReference type="SUPFAM" id="SSF49758">
    <property type="entry name" value="Calpain large subunit, middle domain (domain III)"/>
    <property type="match status" value="1"/>
</dbReference>
<dbReference type="InterPro" id="IPR000169">
    <property type="entry name" value="Pept_cys_AS"/>
</dbReference>
<comment type="similarity">
    <text evidence="1">Belongs to the peptidase C2 family.</text>
</comment>